<gene>
    <name evidence="1" type="ORF">FDK13_31190</name>
</gene>
<sequence length="240" mass="27211">MIKLDKLNQTSPLQIPPDILKSLLKYLVFTALTAFSFSCTKENEGLNVEREVFATLLPNLVDSVYKDPELYLNPPLLQGYQQMHSTSRENGISAKSSQEIVKTEKVIKKIDVSVSTAIKPISDQDTKTVNMLIKRNGLKIRLNKNLTSHKLDLTTIQDKRYHFKSLAESALEKNLTTENGKTIYHVGLAFSRIQFDENMENGILNGTYLCYPKCGIGYVILVHKTANGWKIQKVFLDWLS</sequence>
<evidence type="ECO:0000313" key="1">
    <source>
        <dbReference type="EMBL" id="TKT86914.1"/>
    </source>
</evidence>
<reference evidence="1 2" key="1">
    <citation type="submission" date="2019-05" db="EMBL/GenBank/DDBJ databases">
        <title>Dyadobacter AR-3-8 sp. nov., isolated from arctic soil.</title>
        <authorList>
            <person name="Chaudhary D.K."/>
        </authorList>
    </citation>
    <scope>NUCLEOTIDE SEQUENCE [LARGE SCALE GENOMIC DNA]</scope>
    <source>
        <strain evidence="1 2">AR-3-8</strain>
    </source>
</reference>
<dbReference type="OrthoDB" id="6057717at2"/>
<organism evidence="1 2">
    <name type="scientific">Dyadobacter frigoris</name>
    <dbReference type="NCBI Taxonomy" id="2576211"/>
    <lineage>
        <taxon>Bacteria</taxon>
        <taxon>Pseudomonadati</taxon>
        <taxon>Bacteroidota</taxon>
        <taxon>Cytophagia</taxon>
        <taxon>Cytophagales</taxon>
        <taxon>Spirosomataceae</taxon>
        <taxon>Dyadobacter</taxon>
    </lineage>
</organism>
<dbReference type="EMBL" id="SZVO01000022">
    <property type="protein sequence ID" value="TKT86914.1"/>
    <property type="molecule type" value="Genomic_DNA"/>
</dbReference>
<protein>
    <submittedName>
        <fullName evidence="1">Uncharacterized protein</fullName>
    </submittedName>
</protein>
<proteinExistence type="predicted"/>
<comment type="caution">
    <text evidence="1">The sequence shown here is derived from an EMBL/GenBank/DDBJ whole genome shotgun (WGS) entry which is preliminary data.</text>
</comment>
<dbReference type="RefSeq" id="WP_137343945.1">
    <property type="nucleotide sequence ID" value="NZ_BSQH01000023.1"/>
</dbReference>
<keyword evidence="2" id="KW-1185">Reference proteome</keyword>
<evidence type="ECO:0000313" key="2">
    <source>
        <dbReference type="Proteomes" id="UP000304900"/>
    </source>
</evidence>
<name>A0A4U6CZL7_9BACT</name>
<dbReference type="Proteomes" id="UP000304900">
    <property type="component" value="Unassembled WGS sequence"/>
</dbReference>
<accession>A0A4U6CZL7</accession>
<dbReference type="AlphaFoldDB" id="A0A4U6CZL7"/>